<evidence type="ECO:0000256" key="3">
    <source>
        <dbReference type="ARBA" id="ARBA00022475"/>
    </source>
</evidence>
<dbReference type="Pfam" id="PF01554">
    <property type="entry name" value="MatE"/>
    <property type="match status" value="2"/>
</dbReference>
<feature type="transmembrane region" description="Helical" evidence="7">
    <location>
        <begin position="54"/>
        <end position="81"/>
    </location>
</feature>
<dbReference type="EMBL" id="SSHH01000001">
    <property type="protein sequence ID" value="TIX51180.1"/>
    <property type="molecule type" value="Genomic_DNA"/>
</dbReference>
<gene>
    <name evidence="8" type="ORF">E5222_01525</name>
</gene>
<feature type="transmembrane region" description="Helical" evidence="7">
    <location>
        <begin position="321"/>
        <end position="343"/>
    </location>
</feature>
<feature type="transmembrane region" description="Helical" evidence="7">
    <location>
        <begin position="391"/>
        <end position="413"/>
    </location>
</feature>
<dbReference type="NCBIfam" id="TIGR00797">
    <property type="entry name" value="matE"/>
    <property type="match status" value="1"/>
</dbReference>
<keyword evidence="5 7" id="KW-1133">Transmembrane helix</keyword>
<accession>A0A4T3F845</accession>
<feature type="transmembrane region" description="Helical" evidence="7">
    <location>
        <begin position="21"/>
        <end position="42"/>
    </location>
</feature>
<feature type="transmembrane region" description="Helical" evidence="7">
    <location>
        <begin position="168"/>
        <end position="189"/>
    </location>
</feature>
<protein>
    <submittedName>
        <fullName evidence="8">MATE family efflux transporter</fullName>
    </submittedName>
</protein>
<evidence type="ECO:0000313" key="9">
    <source>
        <dbReference type="Proteomes" id="UP000309389"/>
    </source>
</evidence>
<keyword evidence="2" id="KW-0813">Transport</keyword>
<feature type="transmembrane region" description="Helical" evidence="7">
    <location>
        <begin position="195"/>
        <end position="217"/>
    </location>
</feature>
<dbReference type="GO" id="GO:0005886">
    <property type="term" value="C:plasma membrane"/>
    <property type="evidence" value="ECO:0007669"/>
    <property type="project" value="UniProtKB-SubCell"/>
</dbReference>
<reference evidence="8 9" key="1">
    <citation type="submission" date="2019-04" db="EMBL/GenBank/DDBJ databases">
        <title>Altererythrobacter aquimixticola sp. nov., isolated from sediment of junction between the ocean and a freshwater spring.</title>
        <authorList>
            <person name="Yoon J.-H."/>
        </authorList>
    </citation>
    <scope>NUCLEOTIDE SEQUENCE [LARGE SCALE GENOMIC DNA]</scope>
    <source>
        <strain evidence="8 9">SSKS-13</strain>
    </source>
</reference>
<dbReference type="GO" id="GO:0015297">
    <property type="term" value="F:antiporter activity"/>
    <property type="evidence" value="ECO:0007669"/>
    <property type="project" value="InterPro"/>
</dbReference>
<evidence type="ECO:0000256" key="5">
    <source>
        <dbReference type="ARBA" id="ARBA00022989"/>
    </source>
</evidence>
<feature type="transmembrane region" description="Helical" evidence="7">
    <location>
        <begin position="93"/>
        <end position="114"/>
    </location>
</feature>
<dbReference type="InterPro" id="IPR002528">
    <property type="entry name" value="MATE_fam"/>
</dbReference>
<evidence type="ECO:0000256" key="1">
    <source>
        <dbReference type="ARBA" id="ARBA00004429"/>
    </source>
</evidence>
<dbReference type="AlphaFoldDB" id="A0A4T3F845"/>
<feature type="transmembrane region" description="Helical" evidence="7">
    <location>
        <begin position="419"/>
        <end position="441"/>
    </location>
</feature>
<dbReference type="PIRSF" id="PIRSF006603">
    <property type="entry name" value="DinF"/>
    <property type="match status" value="1"/>
</dbReference>
<comment type="subcellular location">
    <subcellularLocation>
        <location evidence="1">Cell inner membrane</location>
        <topology evidence="1">Multi-pass membrane protein</topology>
    </subcellularLocation>
</comment>
<evidence type="ECO:0000256" key="4">
    <source>
        <dbReference type="ARBA" id="ARBA00022692"/>
    </source>
</evidence>
<dbReference type="RefSeq" id="WP_136691845.1">
    <property type="nucleotide sequence ID" value="NZ_SSHH01000001.1"/>
</dbReference>
<dbReference type="PANTHER" id="PTHR43549">
    <property type="entry name" value="MULTIDRUG RESISTANCE PROTEIN YPNP-RELATED"/>
    <property type="match status" value="1"/>
</dbReference>
<dbReference type="OrthoDB" id="9806302at2"/>
<evidence type="ECO:0000256" key="2">
    <source>
        <dbReference type="ARBA" id="ARBA00022448"/>
    </source>
</evidence>
<evidence type="ECO:0000256" key="7">
    <source>
        <dbReference type="SAM" id="Phobius"/>
    </source>
</evidence>
<dbReference type="InterPro" id="IPR052031">
    <property type="entry name" value="Membrane_Transporter-Flippase"/>
</dbReference>
<dbReference type="GO" id="GO:0042910">
    <property type="term" value="F:xenobiotic transmembrane transporter activity"/>
    <property type="evidence" value="ECO:0007669"/>
    <property type="project" value="InterPro"/>
</dbReference>
<evidence type="ECO:0000313" key="8">
    <source>
        <dbReference type="EMBL" id="TIX51180.1"/>
    </source>
</evidence>
<keyword evidence="4 7" id="KW-0812">Transmembrane</keyword>
<keyword evidence="9" id="KW-1185">Reference proteome</keyword>
<sequence length="451" mass="46321">MSQKAKLTRGSITGHLVRQTSPLIIGVTAMVSIGLVDAYFVGQLGATELAAMSFIFPVVTALSSLGVGVMAGTSSVVSRALGAGHDERASRCATLGILIGLATGLAIAAALFLGHDALFTLLQADGEMLRQTGLYMMPYALGFPLLLTISGCNGVLRAQGAAKSSLVVSISFALSNWVLDPILIGGAFGFPGFGIAGAAYATIGGFVLGAGVGFWLVQRGEIPFRLSALKGGNLAQGVKDVARVAVPAAFTNSINPVGLAVMTAFLAKAGEAAVGGFGVGGRLQMLAVVPLLGLSGSIGAIVGQNWGAERYDRVRAAMLQAGGFCVAYGMFAALVLYLARFWFAGLFSEDAATVEAAARYLQISVWGYAAYGLFIMGNGSFNAIDHASTALGLSLARVLIIMVPFAALLQGAWGADAVYGAELLANVIGAAASMALAWYLVSHRRKDRAPD</sequence>
<feature type="transmembrane region" description="Helical" evidence="7">
    <location>
        <begin position="363"/>
        <end position="384"/>
    </location>
</feature>
<keyword evidence="6 7" id="KW-0472">Membrane</keyword>
<proteinExistence type="predicted"/>
<feature type="transmembrane region" description="Helical" evidence="7">
    <location>
        <begin position="134"/>
        <end position="156"/>
    </location>
</feature>
<dbReference type="InterPro" id="IPR048279">
    <property type="entry name" value="MdtK-like"/>
</dbReference>
<keyword evidence="3" id="KW-1003">Cell membrane</keyword>
<dbReference type="PANTHER" id="PTHR43549:SF3">
    <property type="entry name" value="MULTIDRUG RESISTANCE PROTEIN YPNP-RELATED"/>
    <property type="match status" value="1"/>
</dbReference>
<name>A0A4T3F845_9SPHN</name>
<dbReference type="Proteomes" id="UP000309389">
    <property type="component" value="Unassembled WGS sequence"/>
</dbReference>
<evidence type="ECO:0000256" key="6">
    <source>
        <dbReference type="ARBA" id="ARBA00023136"/>
    </source>
</evidence>
<organism evidence="8 9">
    <name type="scientific">Alteraurantiacibacter aquimixticola</name>
    <dbReference type="NCBI Taxonomy" id="2489173"/>
    <lineage>
        <taxon>Bacteria</taxon>
        <taxon>Pseudomonadati</taxon>
        <taxon>Pseudomonadota</taxon>
        <taxon>Alphaproteobacteria</taxon>
        <taxon>Sphingomonadales</taxon>
        <taxon>Erythrobacteraceae</taxon>
        <taxon>Alteraurantiacibacter</taxon>
    </lineage>
</organism>
<comment type="caution">
    <text evidence="8">The sequence shown here is derived from an EMBL/GenBank/DDBJ whole genome shotgun (WGS) entry which is preliminary data.</text>
</comment>